<name>A0A9W5RFP9_9ACTO</name>
<keyword evidence="2" id="KW-0472">Membrane</keyword>
<dbReference type="AlphaFoldDB" id="A0A9W5RFP9"/>
<dbReference type="PIRSF" id="PIRSF026631">
    <property type="entry name" value="UCP026631"/>
    <property type="match status" value="1"/>
</dbReference>
<feature type="transmembrane region" description="Helical" evidence="2">
    <location>
        <begin position="67"/>
        <end position="88"/>
    </location>
</feature>
<keyword evidence="5" id="KW-1185">Reference proteome</keyword>
<feature type="region of interest" description="Disordered" evidence="1">
    <location>
        <begin position="526"/>
        <end position="550"/>
    </location>
</feature>
<keyword evidence="2" id="KW-1133">Transmembrane helix</keyword>
<evidence type="ECO:0000256" key="1">
    <source>
        <dbReference type="SAM" id="MobiDB-lite"/>
    </source>
</evidence>
<evidence type="ECO:0000259" key="3">
    <source>
        <dbReference type="Pfam" id="PF03703"/>
    </source>
</evidence>
<feature type="domain" description="YdbS-like PH" evidence="3">
    <location>
        <begin position="301"/>
        <end position="351"/>
    </location>
</feature>
<proteinExistence type="predicted"/>
<dbReference type="Proteomes" id="UP000014387">
    <property type="component" value="Unassembled WGS sequence"/>
</dbReference>
<reference evidence="4 5" key="1">
    <citation type="submission" date="2013-05" db="EMBL/GenBank/DDBJ databases">
        <title>The Genome Sequence of Actinomyces europaeus ACS-120-V-COL10B.</title>
        <authorList>
            <consortium name="The Broad Institute Genomics Platform"/>
            <person name="Earl A."/>
            <person name="Ward D."/>
            <person name="Feldgarden M."/>
            <person name="Gevers D."/>
            <person name="Saerens B."/>
            <person name="Vaneechoutte M."/>
            <person name="Walker B."/>
            <person name="Young S."/>
            <person name="Zeng Q."/>
            <person name="Gargeya S."/>
            <person name="Fitzgerald M."/>
            <person name="Haas B."/>
            <person name="Abouelleil A."/>
            <person name="Allen A.W."/>
            <person name="Alvarado L."/>
            <person name="Arachchi H.M."/>
            <person name="Berlin A.M."/>
            <person name="Chapman S.B."/>
            <person name="Gainer-Dewar J."/>
            <person name="Goldberg J."/>
            <person name="Griggs A."/>
            <person name="Gujja S."/>
            <person name="Hansen M."/>
            <person name="Howarth C."/>
            <person name="Imamovic A."/>
            <person name="Ireland A."/>
            <person name="Larimer J."/>
            <person name="McCowan C."/>
            <person name="Murphy C."/>
            <person name="Pearson M."/>
            <person name="Poon T.W."/>
            <person name="Priest M."/>
            <person name="Roberts A."/>
            <person name="Saif S."/>
            <person name="Shea T."/>
            <person name="Sisk P."/>
            <person name="Sykes S."/>
            <person name="Wortman J."/>
            <person name="Nusbaum C."/>
            <person name="Birren B."/>
        </authorList>
    </citation>
    <scope>NUCLEOTIDE SEQUENCE [LARGE SCALE GENOMIC DNA]</scope>
    <source>
        <strain evidence="4 5">ACS-120-V-Col10b</strain>
    </source>
</reference>
<protein>
    <recommendedName>
        <fullName evidence="3">YdbS-like PH domain-containing protein</fullName>
    </recommendedName>
</protein>
<dbReference type="RefSeq" id="WP_016444729.1">
    <property type="nucleotide sequence ID" value="NZ_KE150266.1"/>
</dbReference>
<keyword evidence="2" id="KW-0812">Transmembrane</keyword>
<dbReference type="OrthoDB" id="3190163at2"/>
<organism evidence="4 5">
    <name type="scientific">Gleimia europaea ACS-120-V-Col10b</name>
    <dbReference type="NCBI Taxonomy" id="883069"/>
    <lineage>
        <taxon>Bacteria</taxon>
        <taxon>Bacillati</taxon>
        <taxon>Actinomycetota</taxon>
        <taxon>Actinomycetes</taxon>
        <taxon>Actinomycetales</taxon>
        <taxon>Actinomycetaceae</taxon>
        <taxon>Gleimia</taxon>
    </lineage>
</organism>
<dbReference type="EMBL" id="AGWN01000001">
    <property type="protein sequence ID" value="EPD31619.1"/>
    <property type="molecule type" value="Genomic_DNA"/>
</dbReference>
<feature type="domain" description="YdbS-like PH" evidence="3">
    <location>
        <begin position="90"/>
        <end position="168"/>
    </location>
</feature>
<comment type="caution">
    <text evidence="4">The sequence shown here is derived from an EMBL/GenBank/DDBJ whole genome shotgun (WGS) entry which is preliminary data.</text>
</comment>
<dbReference type="PANTHER" id="PTHR34473">
    <property type="entry name" value="UPF0699 TRANSMEMBRANE PROTEIN YDBS"/>
    <property type="match status" value="1"/>
</dbReference>
<sequence length="550" mass="60609">MEKVRKETAVESGIAESEWRSLHPVTPLAKTWAVFAAFFAFIFYQFADLLKELTSLGLIETYGPVVVFLAIAAGILVIIIVAGIYSWIAWRKMGFAITHDAVYYREGILFRSQRHARLDRIQAVNITHPLIGRIFGLGRIDVEVAGGANSNFQLGLLKTQQLEEVRREVLSQSRTAKLLKAGRLDADITDAVTASEAGAASIPLEGGQAGTVSAFSLDEPGEEFEQVIYKVPAGRLAASLALNMGIIFSILVGLAIAVGSVVGTMMQGASFAAMIPVLLGALALFAYPFNQFTNNFGFTALVTRDGIRIRSGLLSTRAQTIPVQRIHAVTVSQPFFWRIFGWYRVKIVQAGFAADAQDKVDHAVLLPVGTREEMLQALWMVYPDLGVPNPVETIMYGLEGEGTMLGFSQNPQRSRLFDPLVWRRRSIKLTDVAIMLRDGFITRSFSIITYDRLQSTRIAQGPWDRKRDLAGIYFHLVESNSRIDHLDAAQASSLHAEITRRATISRQKESQEAWAARAIPGANQTHDAYAGSAAGGGLDKHFEPNRREQQ</sequence>
<feature type="compositionally biased region" description="Basic and acidic residues" evidence="1">
    <location>
        <begin position="538"/>
        <end position="550"/>
    </location>
</feature>
<dbReference type="InterPro" id="IPR005182">
    <property type="entry name" value="YdbS-like_PH"/>
</dbReference>
<evidence type="ECO:0000256" key="2">
    <source>
        <dbReference type="SAM" id="Phobius"/>
    </source>
</evidence>
<evidence type="ECO:0000313" key="5">
    <source>
        <dbReference type="Proteomes" id="UP000014387"/>
    </source>
</evidence>
<feature type="transmembrane region" description="Helical" evidence="2">
    <location>
        <begin position="28"/>
        <end position="47"/>
    </location>
</feature>
<accession>A0A9W5RFP9</accession>
<feature type="domain" description="YdbS-like PH" evidence="3">
    <location>
        <begin position="422"/>
        <end position="497"/>
    </location>
</feature>
<dbReference type="PANTHER" id="PTHR34473:SF2">
    <property type="entry name" value="UPF0699 TRANSMEMBRANE PROTEIN YDBT"/>
    <property type="match status" value="1"/>
</dbReference>
<dbReference type="Pfam" id="PF03703">
    <property type="entry name" value="bPH_2"/>
    <property type="match status" value="3"/>
</dbReference>
<feature type="transmembrane region" description="Helical" evidence="2">
    <location>
        <begin position="268"/>
        <end position="287"/>
    </location>
</feature>
<feature type="transmembrane region" description="Helical" evidence="2">
    <location>
        <begin position="240"/>
        <end position="262"/>
    </location>
</feature>
<gene>
    <name evidence="4" type="ORF">HMPREF9238_01396</name>
</gene>
<evidence type="ECO:0000313" key="4">
    <source>
        <dbReference type="EMBL" id="EPD31619.1"/>
    </source>
</evidence>
<dbReference type="InterPro" id="IPR014529">
    <property type="entry name" value="UCP026631"/>
</dbReference>